<gene>
    <name evidence="3" type="ORF">FHP29_03295</name>
</gene>
<evidence type="ECO:0000313" key="4">
    <source>
        <dbReference type="Proteomes" id="UP000313231"/>
    </source>
</evidence>
<feature type="domain" description="DUF2231" evidence="2">
    <location>
        <begin position="5"/>
        <end position="146"/>
    </location>
</feature>
<accession>A0A5C4WFZ5</accession>
<dbReference type="InterPro" id="IPR019251">
    <property type="entry name" value="DUF2231_TM"/>
</dbReference>
<evidence type="ECO:0000313" key="3">
    <source>
        <dbReference type="EMBL" id="TNM47208.1"/>
    </source>
</evidence>
<feature type="transmembrane region" description="Helical" evidence="1">
    <location>
        <begin position="114"/>
        <end position="135"/>
    </location>
</feature>
<proteinExistence type="predicted"/>
<sequence length="149" mass="15827">MELNGVPLHPLVVHAAVVFTPLAALAALGYAVPSWRDRLRWPLVVLAAVSVVSVWVAYLSGEDLMADRFGAATGPFAERLRTHADWAERLRIGVTAFAVLAFAAAWLHSRTGAVRTALTALTVLAALATLVLVFLTGDAGAQATWRIDG</sequence>
<comment type="caution">
    <text evidence="3">The sequence shown here is derived from an EMBL/GenBank/DDBJ whole genome shotgun (WGS) entry which is preliminary data.</text>
</comment>
<feature type="transmembrane region" description="Helical" evidence="1">
    <location>
        <begin position="90"/>
        <end position="107"/>
    </location>
</feature>
<dbReference type="EMBL" id="VDMP01000015">
    <property type="protein sequence ID" value="TNM47208.1"/>
    <property type="molecule type" value="Genomic_DNA"/>
</dbReference>
<evidence type="ECO:0000259" key="2">
    <source>
        <dbReference type="Pfam" id="PF09990"/>
    </source>
</evidence>
<evidence type="ECO:0000256" key="1">
    <source>
        <dbReference type="SAM" id="Phobius"/>
    </source>
</evidence>
<keyword evidence="1" id="KW-1133">Transmembrane helix</keyword>
<dbReference type="AlphaFoldDB" id="A0A5C4WFZ5"/>
<keyword evidence="1" id="KW-0812">Transmembrane</keyword>
<protein>
    <recommendedName>
        <fullName evidence="2">DUF2231 domain-containing protein</fullName>
    </recommendedName>
</protein>
<feature type="transmembrane region" description="Helical" evidence="1">
    <location>
        <begin position="39"/>
        <end position="58"/>
    </location>
</feature>
<keyword evidence="1" id="KW-0472">Membrane</keyword>
<dbReference type="RefSeq" id="WP_139621436.1">
    <property type="nucleotide sequence ID" value="NZ_VDMP01000015.1"/>
</dbReference>
<keyword evidence="4" id="KW-1185">Reference proteome</keyword>
<dbReference type="Pfam" id="PF09990">
    <property type="entry name" value="DUF2231"/>
    <property type="match status" value="1"/>
</dbReference>
<organism evidence="3 4">
    <name type="scientific">Nocardioides albidus</name>
    <dbReference type="NCBI Taxonomy" id="1517589"/>
    <lineage>
        <taxon>Bacteria</taxon>
        <taxon>Bacillati</taxon>
        <taxon>Actinomycetota</taxon>
        <taxon>Actinomycetes</taxon>
        <taxon>Propionibacteriales</taxon>
        <taxon>Nocardioidaceae</taxon>
        <taxon>Nocardioides</taxon>
    </lineage>
</organism>
<dbReference type="Proteomes" id="UP000313231">
    <property type="component" value="Unassembled WGS sequence"/>
</dbReference>
<feature type="transmembrane region" description="Helical" evidence="1">
    <location>
        <begin position="12"/>
        <end position="32"/>
    </location>
</feature>
<dbReference type="OrthoDB" id="3830771at2"/>
<reference evidence="3 4" key="1">
    <citation type="journal article" date="2016" name="Int. J. Syst. Evol. Microbiol.">
        <title>Nocardioides albidus sp. nov., an actinobacterium isolated from garden soil.</title>
        <authorList>
            <person name="Singh H."/>
            <person name="Du J."/>
            <person name="Trinh H."/>
            <person name="Won K."/>
            <person name="Yang J.E."/>
            <person name="Yin C."/>
            <person name="Kook M."/>
            <person name="Yi T.H."/>
        </authorList>
    </citation>
    <scope>NUCLEOTIDE SEQUENCE [LARGE SCALE GENOMIC DNA]</scope>
    <source>
        <strain evidence="3 4">CCTCC AB 2015297</strain>
    </source>
</reference>
<name>A0A5C4WFZ5_9ACTN</name>